<proteinExistence type="predicted"/>
<feature type="transmembrane region" description="Helical" evidence="5">
    <location>
        <begin position="237"/>
        <end position="263"/>
    </location>
</feature>
<dbReference type="InterPro" id="IPR036259">
    <property type="entry name" value="MFS_trans_sf"/>
</dbReference>
<comment type="subcellular location">
    <subcellularLocation>
        <location evidence="1">Cell membrane</location>
        <topology evidence="1">Multi-pass membrane protein</topology>
    </subcellularLocation>
</comment>
<evidence type="ECO:0000256" key="4">
    <source>
        <dbReference type="ARBA" id="ARBA00023136"/>
    </source>
</evidence>
<dbReference type="GO" id="GO:0015293">
    <property type="term" value="F:symporter activity"/>
    <property type="evidence" value="ECO:0007669"/>
    <property type="project" value="InterPro"/>
</dbReference>
<dbReference type="Proteomes" id="UP000230886">
    <property type="component" value="Unassembled WGS sequence"/>
</dbReference>
<keyword evidence="3 5" id="KW-1133">Transmembrane helix</keyword>
<feature type="transmembrane region" description="Helical" evidence="5">
    <location>
        <begin position="159"/>
        <end position="181"/>
    </location>
</feature>
<feature type="transmembrane region" description="Helical" evidence="5">
    <location>
        <begin position="40"/>
        <end position="61"/>
    </location>
</feature>
<keyword evidence="2 5" id="KW-0812">Transmembrane</keyword>
<comment type="caution">
    <text evidence="7">The sequence shown here is derived from an EMBL/GenBank/DDBJ whole genome shotgun (WGS) entry which is preliminary data.</text>
</comment>
<dbReference type="Pfam" id="PF13347">
    <property type="entry name" value="MFS_2"/>
    <property type="match status" value="1"/>
</dbReference>
<keyword evidence="4 5" id="KW-0472">Membrane</keyword>
<evidence type="ECO:0000256" key="2">
    <source>
        <dbReference type="ARBA" id="ARBA00022692"/>
    </source>
</evidence>
<evidence type="ECO:0000259" key="6">
    <source>
        <dbReference type="PROSITE" id="PS50850"/>
    </source>
</evidence>
<protein>
    <recommendedName>
        <fullName evidence="6">Major facilitator superfamily (MFS) profile domain-containing protein</fullName>
    </recommendedName>
</protein>
<dbReference type="GO" id="GO:0005886">
    <property type="term" value="C:plasma membrane"/>
    <property type="evidence" value="ECO:0007669"/>
    <property type="project" value="UniProtKB-SubCell"/>
</dbReference>
<feature type="transmembrane region" description="Helical" evidence="5">
    <location>
        <begin position="327"/>
        <end position="351"/>
    </location>
</feature>
<evidence type="ECO:0000256" key="1">
    <source>
        <dbReference type="ARBA" id="ARBA00004651"/>
    </source>
</evidence>
<dbReference type="GO" id="GO:0008643">
    <property type="term" value="P:carbohydrate transport"/>
    <property type="evidence" value="ECO:0007669"/>
    <property type="project" value="InterPro"/>
</dbReference>
<sequence>MSAATPSWESVAPLPRGRLLRYSVGKVGSGLYNSIPGLLLMYYLTDTLAVTAAVAGIVVVIPKIWDMFCATLVGNLSDRDAIRHGRRTRLMLLGTVSLPVLFVLIFSGPSSGWQAITWVLLAYILAALAFEMFDIPYLALPAEMSASPQQRTRIMGWRIIATTVGVLMAGGVAPILVSSAGGGRRGYIVMALVMAVLMFVVMLICTLSSRWVTPLAHNGEQPTLLQTLRIARQNRPFVLLMGVYLPHAVGISMIQTAMAYVTAYLLGNAGLMALLFVALMGPSIFTVPLWTKLAHRVGKSRTFTIATVLYAVTCIAMFPAVLSGNLGAVVCIAVIMGIAFAGEQVMVFAMVPDTILADTERTGHNRAGAFAGVMQSLETTAAAIGAWTFSLILVATGFLSSTSGTSVEQTSLALNGIAYGYTLIPAVLLLATLPLIRKYSRSDAAAIGDRVDTEPFSEAVLTNAPV</sequence>
<dbReference type="InterPro" id="IPR039672">
    <property type="entry name" value="MFS_2"/>
</dbReference>
<gene>
    <name evidence="7" type="ORF">CHR55_18515</name>
</gene>
<feature type="transmembrane region" description="Helical" evidence="5">
    <location>
        <begin position="115"/>
        <end position="138"/>
    </location>
</feature>
<feature type="transmembrane region" description="Helical" evidence="5">
    <location>
        <begin position="90"/>
        <end position="109"/>
    </location>
</feature>
<dbReference type="PANTHER" id="PTHR11328:SF24">
    <property type="entry name" value="MAJOR FACILITATOR SUPERFAMILY (MFS) PROFILE DOMAIN-CONTAINING PROTEIN"/>
    <property type="match status" value="1"/>
</dbReference>
<evidence type="ECO:0000313" key="7">
    <source>
        <dbReference type="EMBL" id="PCK25749.1"/>
    </source>
</evidence>
<dbReference type="AlphaFoldDB" id="A0A2A5J945"/>
<feature type="transmembrane region" description="Helical" evidence="5">
    <location>
        <begin position="187"/>
        <end position="207"/>
    </location>
</feature>
<accession>A0A2A5J945</accession>
<dbReference type="SUPFAM" id="SSF103473">
    <property type="entry name" value="MFS general substrate transporter"/>
    <property type="match status" value="1"/>
</dbReference>
<evidence type="ECO:0000256" key="3">
    <source>
        <dbReference type="ARBA" id="ARBA00022989"/>
    </source>
</evidence>
<dbReference type="InterPro" id="IPR020846">
    <property type="entry name" value="MFS_dom"/>
</dbReference>
<evidence type="ECO:0000313" key="8">
    <source>
        <dbReference type="Proteomes" id="UP000230886"/>
    </source>
</evidence>
<dbReference type="EMBL" id="NOVD01000013">
    <property type="protein sequence ID" value="PCK25749.1"/>
    <property type="molecule type" value="Genomic_DNA"/>
</dbReference>
<dbReference type="PANTHER" id="PTHR11328">
    <property type="entry name" value="MAJOR FACILITATOR SUPERFAMILY DOMAIN-CONTAINING PROTEIN"/>
    <property type="match status" value="1"/>
</dbReference>
<dbReference type="PROSITE" id="PS50850">
    <property type="entry name" value="MFS"/>
    <property type="match status" value="1"/>
</dbReference>
<feature type="transmembrane region" description="Helical" evidence="5">
    <location>
        <begin position="302"/>
        <end position="321"/>
    </location>
</feature>
<reference evidence="7 8" key="1">
    <citation type="submission" date="2017-07" db="EMBL/GenBank/DDBJ databases">
        <title>Draft sequence of Rhodococcus enclensis 23b-28.</title>
        <authorList>
            <person name="Besaury L."/>
            <person name="Sancelme M."/>
            <person name="Amato P."/>
            <person name="Lallement A."/>
            <person name="Delort A.-M."/>
        </authorList>
    </citation>
    <scope>NUCLEOTIDE SEQUENCE [LARGE SCALE GENOMIC DNA]</scope>
    <source>
        <strain evidence="7 8">23b-28</strain>
    </source>
</reference>
<dbReference type="RefSeq" id="WP_099697880.1">
    <property type="nucleotide sequence ID" value="NZ_NOVD01000013.1"/>
</dbReference>
<feature type="transmembrane region" description="Helical" evidence="5">
    <location>
        <begin position="381"/>
        <end position="400"/>
    </location>
</feature>
<feature type="transmembrane region" description="Helical" evidence="5">
    <location>
        <begin position="412"/>
        <end position="433"/>
    </location>
</feature>
<evidence type="ECO:0000256" key="5">
    <source>
        <dbReference type="SAM" id="Phobius"/>
    </source>
</evidence>
<feature type="domain" description="Major facilitator superfamily (MFS) profile" evidence="6">
    <location>
        <begin position="18"/>
        <end position="443"/>
    </location>
</feature>
<feature type="transmembrane region" description="Helical" evidence="5">
    <location>
        <begin position="269"/>
        <end position="290"/>
    </location>
</feature>
<dbReference type="Gene3D" id="1.20.1250.20">
    <property type="entry name" value="MFS general substrate transporter like domains"/>
    <property type="match status" value="2"/>
</dbReference>
<name>A0A2A5J945_RHOSG</name>
<organism evidence="7 8">
    <name type="scientific">Rhodococcus qingshengii</name>
    <dbReference type="NCBI Taxonomy" id="334542"/>
    <lineage>
        <taxon>Bacteria</taxon>
        <taxon>Bacillati</taxon>
        <taxon>Actinomycetota</taxon>
        <taxon>Actinomycetes</taxon>
        <taxon>Mycobacteriales</taxon>
        <taxon>Nocardiaceae</taxon>
        <taxon>Rhodococcus</taxon>
        <taxon>Rhodococcus erythropolis group</taxon>
    </lineage>
</organism>